<name>A0A1M4ZPZ8_9GAMM</name>
<sequence>MLITIWWVISDGDTTSWIIGVPTVAATLWWSLRQPSASQPLPRLIGLIRFIPYFLWESLRGGIDVARIAFSARIAMRPHFCTYILNLPEGPARRVFINAVSLLPGTLSADIRDERLLVHRLRSGPEDNHDLQACERRVADLFGFSISPMKTRS</sequence>
<dbReference type="InterPro" id="IPR002758">
    <property type="entry name" value="Cation_antiport_E"/>
</dbReference>
<evidence type="ECO:0000256" key="3">
    <source>
        <dbReference type="ARBA" id="ARBA00022475"/>
    </source>
</evidence>
<dbReference type="GO" id="GO:0005886">
    <property type="term" value="C:plasma membrane"/>
    <property type="evidence" value="ECO:0007669"/>
    <property type="project" value="UniProtKB-SubCell"/>
</dbReference>
<reference evidence="7 8" key="1">
    <citation type="submission" date="2016-11" db="EMBL/GenBank/DDBJ databases">
        <authorList>
            <person name="Jaros S."/>
            <person name="Januszkiewicz K."/>
            <person name="Wedrychowicz H."/>
        </authorList>
    </citation>
    <scope>NUCLEOTIDE SEQUENCE [LARGE SCALE GENOMIC DNA]</scope>
    <source>
        <strain evidence="7 8">DSM 19980</strain>
    </source>
</reference>
<keyword evidence="3" id="KW-1003">Cell membrane</keyword>
<dbReference type="AlphaFoldDB" id="A0A1M4ZPZ8"/>
<dbReference type="GO" id="GO:0008324">
    <property type="term" value="F:monoatomic cation transmembrane transporter activity"/>
    <property type="evidence" value="ECO:0007669"/>
    <property type="project" value="InterPro"/>
</dbReference>
<dbReference type="STRING" id="1121942.SAMN02745148_02011"/>
<dbReference type="EMBL" id="FQUJ01000008">
    <property type="protein sequence ID" value="SHF20084.1"/>
    <property type="molecule type" value="Genomic_DNA"/>
</dbReference>
<protein>
    <submittedName>
        <fullName evidence="7">Multicomponent Na+:H+ antiporter subunit E</fullName>
    </submittedName>
</protein>
<evidence type="ECO:0000313" key="7">
    <source>
        <dbReference type="EMBL" id="SHF20084.1"/>
    </source>
</evidence>
<evidence type="ECO:0000256" key="5">
    <source>
        <dbReference type="ARBA" id="ARBA00022989"/>
    </source>
</evidence>
<organism evidence="7 8">
    <name type="scientific">Modicisalibacter ilicicola DSM 19980</name>
    <dbReference type="NCBI Taxonomy" id="1121942"/>
    <lineage>
        <taxon>Bacteria</taxon>
        <taxon>Pseudomonadati</taxon>
        <taxon>Pseudomonadota</taxon>
        <taxon>Gammaproteobacteria</taxon>
        <taxon>Oceanospirillales</taxon>
        <taxon>Halomonadaceae</taxon>
        <taxon>Modicisalibacter</taxon>
    </lineage>
</organism>
<evidence type="ECO:0000256" key="1">
    <source>
        <dbReference type="ARBA" id="ARBA00004651"/>
    </source>
</evidence>
<evidence type="ECO:0000313" key="8">
    <source>
        <dbReference type="Proteomes" id="UP000184346"/>
    </source>
</evidence>
<dbReference type="PANTHER" id="PTHR34584:SF1">
    <property type="entry name" value="NA(+)_H(+) ANTIPORTER SUBUNIT E1"/>
    <property type="match status" value="1"/>
</dbReference>
<keyword evidence="6" id="KW-0472">Membrane</keyword>
<evidence type="ECO:0000256" key="2">
    <source>
        <dbReference type="ARBA" id="ARBA00006228"/>
    </source>
</evidence>
<accession>A0A1M4ZPZ8</accession>
<keyword evidence="5" id="KW-1133">Transmembrane helix</keyword>
<keyword evidence="8" id="KW-1185">Reference proteome</keyword>
<dbReference type="PANTHER" id="PTHR34584">
    <property type="entry name" value="NA(+)/H(+) ANTIPORTER SUBUNIT E1"/>
    <property type="match status" value="1"/>
</dbReference>
<keyword evidence="4" id="KW-0812">Transmembrane</keyword>
<comment type="subcellular location">
    <subcellularLocation>
        <location evidence="1">Cell membrane</location>
        <topology evidence="1">Multi-pass membrane protein</topology>
    </subcellularLocation>
</comment>
<evidence type="ECO:0000256" key="4">
    <source>
        <dbReference type="ARBA" id="ARBA00022692"/>
    </source>
</evidence>
<gene>
    <name evidence="7" type="ORF">SAMN02745148_02011</name>
</gene>
<dbReference type="Proteomes" id="UP000184346">
    <property type="component" value="Unassembled WGS sequence"/>
</dbReference>
<comment type="similarity">
    <text evidence="2">Belongs to the CPA3 antiporters (TC 2.A.63) subunit E family.</text>
</comment>
<proteinExistence type="inferred from homology"/>
<evidence type="ECO:0000256" key="6">
    <source>
        <dbReference type="ARBA" id="ARBA00023136"/>
    </source>
</evidence>
<dbReference type="Pfam" id="PF01899">
    <property type="entry name" value="MNHE"/>
    <property type="match status" value="1"/>
</dbReference>